<dbReference type="PANTHER" id="PTHR15830:SF10">
    <property type="entry name" value="TELOMERE LENGTH REGULATION PROTEIN TEL2 HOMOLOG"/>
    <property type="match status" value="1"/>
</dbReference>
<evidence type="ECO:0000256" key="4">
    <source>
        <dbReference type="SAM" id="MobiDB-lite"/>
    </source>
</evidence>
<proteinExistence type="inferred from homology"/>
<accession>A0A131YN58</accession>
<feature type="compositionally biased region" description="Acidic residues" evidence="4">
    <location>
        <begin position="439"/>
        <end position="454"/>
    </location>
</feature>
<dbReference type="Pfam" id="PF10193">
    <property type="entry name" value="Telomere_reg-2"/>
    <property type="match status" value="1"/>
</dbReference>
<reference evidence="7" key="1">
    <citation type="journal article" date="2016" name="Ticks Tick Borne Dis.">
        <title>De novo assembly and annotation of the salivary gland transcriptome of Rhipicephalus appendiculatus male and female ticks during blood feeding.</title>
        <authorList>
            <person name="de Castro M.H."/>
            <person name="de Klerk D."/>
            <person name="Pienaar R."/>
            <person name="Latif A.A."/>
            <person name="Rees D.J."/>
            <person name="Mans B.J."/>
        </authorList>
    </citation>
    <scope>NUCLEOTIDE SEQUENCE</scope>
    <source>
        <tissue evidence="7">Salivary glands</tissue>
    </source>
</reference>
<dbReference type="GO" id="GO:0005829">
    <property type="term" value="C:cytosol"/>
    <property type="evidence" value="ECO:0007669"/>
    <property type="project" value="TreeGrafter"/>
</dbReference>
<dbReference type="InterPro" id="IPR016024">
    <property type="entry name" value="ARM-type_fold"/>
</dbReference>
<feature type="region of interest" description="Disordered" evidence="4">
    <location>
        <begin position="434"/>
        <end position="459"/>
    </location>
</feature>
<evidence type="ECO:0000256" key="3">
    <source>
        <dbReference type="ARBA" id="ARBA00022490"/>
    </source>
</evidence>
<dbReference type="PANTHER" id="PTHR15830">
    <property type="entry name" value="TELOMERE LENGTH REGULATION PROTEIN TEL2 FAMILY MEMBER"/>
    <property type="match status" value="1"/>
</dbReference>
<dbReference type="InterPro" id="IPR051970">
    <property type="entry name" value="TEL2_Regulation"/>
</dbReference>
<dbReference type="Gene3D" id="1.25.40.720">
    <property type="entry name" value="Telomere length regulation protein 2, C-terminal domain"/>
    <property type="match status" value="2"/>
</dbReference>
<dbReference type="InterPro" id="IPR038528">
    <property type="entry name" value="TEL2_C_sf"/>
</dbReference>
<feature type="domain" description="TELO2 ARM repeat" evidence="6">
    <location>
        <begin position="313"/>
        <end position="411"/>
    </location>
</feature>
<comment type="subcellular location">
    <subcellularLocation>
        <location evidence="1">Cytoplasm</location>
    </subcellularLocation>
</comment>
<dbReference type="InterPro" id="IPR057348">
    <property type="entry name" value="TELO2_ARM"/>
</dbReference>
<sequence>MSGNASSTAEAVELASKLLSHININDKTEEIQRIVGLPPDASLCSSDTSLYCHFVTALLDNLSANTLRNSEEDCAFDAVVLRCPPEDLLLLLASALQRYDKSFRRDKVVSLLDKFVRGDHLRRLLVGQCHRNVAGYSDEWSCSALSMLVSFPERIANVRNQSIPSCLTRNSYFVSLFDSILGALSHARDELDRDVDVHVEFFSRLLGRVCLAGQSELLAKHLVPKLVRRCESDFIFRRVCAKVVTSVLDDCMESVVIVLLTALRDYKQVDWFLADSVCSNSRLRFFLAKKLPLAKTFSRAVVLQNLIGYLASSERRRPIFYDLLSGVFDIWGDKTLMKYQSEQEQKYLTSALMISLGHLKATGIDKTNADSLVSKLLHGVQSHISSPDEWVRLYGMVTAEQFAPVLQPDGPKLNFEYKPDDDINYLLSLTDITIKSPDPDEGSTEEPVSMEEETEKAKVANTNNEPIELDSDDDLEPFDMSHDTPHGVKKPMYLRDCMEGLLDQENREWFESCLQTVADLIQTCTDELEDVAEELAKILLYLDDKFCLDRFVPLRQHALVTLAVKSPKIVATYLTEQFYGVHLNIRQRLDILEVLALASNKLASPPAAVRPVTKESVSAMASAHWDSVVAERVKAKTRIISKGASAVATPVENRFSDVAGFFFYPLMRYYDRKENTFDLLGEDSFVLTRLIYTLGIVQDSAANCPRSVHMAHCLMEFLSSLKYHAEACVRDAVLFALSVIFITVPISLLLSNDEQELVEIREWLQYVIERDPFEVCKLKAAQVLQLLCSQVNKELPVPDK</sequence>
<dbReference type="Pfam" id="PF25320">
    <property type="entry name" value="TELO2_ARM"/>
    <property type="match status" value="1"/>
</dbReference>
<evidence type="ECO:0000259" key="5">
    <source>
        <dbReference type="Pfam" id="PF10193"/>
    </source>
</evidence>
<dbReference type="GO" id="GO:0051879">
    <property type="term" value="F:Hsp90 protein binding"/>
    <property type="evidence" value="ECO:0007669"/>
    <property type="project" value="TreeGrafter"/>
</dbReference>
<organism evidence="7">
    <name type="scientific">Rhipicephalus appendiculatus</name>
    <name type="common">Brown ear tick</name>
    <dbReference type="NCBI Taxonomy" id="34631"/>
    <lineage>
        <taxon>Eukaryota</taxon>
        <taxon>Metazoa</taxon>
        <taxon>Ecdysozoa</taxon>
        <taxon>Arthropoda</taxon>
        <taxon>Chelicerata</taxon>
        <taxon>Arachnida</taxon>
        <taxon>Acari</taxon>
        <taxon>Parasitiformes</taxon>
        <taxon>Ixodida</taxon>
        <taxon>Ixodoidea</taxon>
        <taxon>Ixodidae</taxon>
        <taxon>Rhipicephalinae</taxon>
        <taxon>Rhipicephalus</taxon>
        <taxon>Rhipicephalus</taxon>
    </lineage>
</organism>
<comment type="similarity">
    <text evidence="2">Belongs to the TEL2 family.</text>
</comment>
<evidence type="ECO:0000256" key="1">
    <source>
        <dbReference type="ARBA" id="ARBA00004496"/>
    </source>
</evidence>
<dbReference type="SUPFAM" id="SSF48371">
    <property type="entry name" value="ARM repeat"/>
    <property type="match status" value="1"/>
</dbReference>
<dbReference type="GO" id="GO:0051083">
    <property type="term" value="P:'de novo' cotranslational protein folding"/>
    <property type="evidence" value="ECO:0007669"/>
    <property type="project" value="TreeGrafter"/>
</dbReference>
<feature type="domain" description="Telomere length regulation protein conserved" evidence="5">
    <location>
        <begin position="491"/>
        <end position="598"/>
    </location>
</feature>
<dbReference type="InterPro" id="IPR019337">
    <property type="entry name" value="Telomere_length_regulation_dom"/>
</dbReference>
<dbReference type="GO" id="GO:0042162">
    <property type="term" value="F:telomeric DNA binding"/>
    <property type="evidence" value="ECO:0007669"/>
    <property type="project" value="TreeGrafter"/>
</dbReference>
<name>A0A131YN58_RHIAP</name>
<dbReference type="EMBL" id="GEDV01009031">
    <property type="protein sequence ID" value="JAP79526.1"/>
    <property type="molecule type" value="Transcribed_RNA"/>
</dbReference>
<protein>
    <submittedName>
        <fullName evidence="7">Telomere length regulation protein</fullName>
    </submittedName>
</protein>
<dbReference type="AlphaFoldDB" id="A0A131YN58"/>
<keyword evidence="3" id="KW-0963">Cytoplasm</keyword>
<evidence type="ECO:0000259" key="6">
    <source>
        <dbReference type="Pfam" id="PF25320"/>
    </source>
</evidence>
<evidence type="ECO:0000313" key="7">
    <source>
        <dbReference type="EMBL" id="JAP79526.1"/>
    </source>
</evidence>
<evidence type="ECO:0000256" key="2">
    <source>
        <dbReference type="ARBA" id="ARBA00006133"/>
    </source>
</evidence>